<comment type="caution">
    <text evidence="2">The sequence shown here is derived from an EMBL/GenBank/DDBJ whole genome shotgun (WGS) entry which is preliminary data.</text>
</comment>
<keyword evidence="3" id="KW-1185">Reference proteome</keyword>
<keyword evidence="1" id="KW-1133">Transmembrane helix</keyword>
<gene>
    <name evidence="2" type="ORF">GC093_03660</name>
</gene>
<organism evidence="2 3">
    <name type="scientific">Paenibacillus foliorum</name>
    <dbReference type="NCBI Taxonomy" id="2654974"/>
    <lineage>
        <taxon>Bacteria</taxon>
        <taxon>Bacillati</taxon>
        <taxon>Bacillota</taxon>
        <taxon>Bacilli</taxon>
        <taxon>Bacillales</taxon>
        <taxon>Paenibacillaceae</taxon>
        <taxon>Paenibacillus</taxon>
    </lineage>
</organism>
<evidence type="ECO:0000256" key="1">
    <source>
        <dbReference type="SAM" id="Phobius"/>
    </source>
</evidence>
<accession>A0A972JXC7</accession>
<proteinExistence type="predicted"/>
<protein>
    <submittedName>
        <fullName evidence="2">Uncharacterized protein</fullName>
    </submittedName>
</protein>
<evidence type="ECO:0000313" key="2">
    <source>
        <dbReference type="EMBL" id="NOU92334.1"/>
    </source>
</evidence>
<keyword evidence="1" id="KW-0472">Membrane</keyword>
<keyword evidence="1" id="KW-0812">Transmembrane</keyword>
<dbReference type="AlphaFoldDB" id="A0A972JXC7"/>
<dbReference type="RefSeq" id="WP_171650508.1">
    <property type="nucleotide sequence ID" value="NZ_WHOD01000013.1"/>
</dbReference>
<dbReference type="EMBL" id="WHOD01000013">
    <property type="protein sequence ID" value="NOU92334.1"/>
    <property type="molecule type" value="Genomic_DNA"/>
</dbReference>
<evidence type="ECO:0000313" key="3">
    <source>
        <dbReference type="Proteomes" id="UP000641588"/>
    </source>
</evidence>
<dbReference type="Proteomes" id="UP000641588">
    <property type="component" value="Unassembled WGS sequence"/>
</dbReference>
<feature type="transmembrane region" description="Helical" evidence="1">
    <location>
        <begin position="80"/>
        <end position="101"/>
    </location>
</feature>
<reference evidence="2" key="1">
    <citation type="submission" date="2019-10" db="EMBL/GenBank/DDBJ databases">
        <title>Description of Paenibacillus glebae sp. nov.</title>
        <authorList>
            <person name="Carlier A."/>
            <person name="Qi S."/>
        </authorList>
    </citation>
    <scope>NUCLEOTIDE SEQUENCE</scope>
    <source>
        <strain evidence="2">LMG 31456</strain>
    </source>
</reference>
<sequence>MYNQPTAVQSQPLYQMDPAMWESMNKLKDHVHGLCSKHMNHPVQVQTVQGQIYHGYIVHFDDSHLYLKPMEGHVRAFAGAYAYNNVILPLVLYNLLAITLLL</sequence>
<name>A0A972JXC7_9BACL</name>